<sequence length="109" mass="11982">MSRIGAKKKTSSSSSGSSTGKRKSVTSTKLAGRPTPTKATTQKQSQATKRKTINRKGRDEDVRQNIDAKWRDGNQIESQNRRGNKPTNNKASTRSDLASTIANFDNLMQ</sequence>
<keyword evidence="3" id="KW-1185">Reference proteome</keyword>
<dbReference type="Proteomes" id="UP000245771">
    <property type="component" value="Unassembled WGS sequence"/>
</dbReference>
<organism evidence="2 3">
    <name type="scientific">Meira miltonrushii</name>
    <dbReference type="NCBI Taxonomy" id="1280837"/>
    <lineage>
        <taxon>Eukaryota</taxon>
        <taxon>Fungi</taxon>
        <taxon>Dikarya</taxon>
        <taxon>Basidiomycota</taxon>
        <taxon>Ustilaginomycotina</taxon>
        <taxon>Exobasidiomycetes</taxon>
        <taxon>Exobasidiales</taxon>
        <taxon>Brachybasidiaceae</taxon>
        <taxon>Meira</taxon>
    </lineage>
</organism>
<dbReference type="GeneID" id="37020575"/>
<evidence type="ECO:0000256" key="1">
    <source>
        <dbReference type="SAM" id="MobiDB-lite"/>
    </source>
</evidence>
<feature type="compositionally biased region" description="Basic and acidic residues" evidence="1">
    <location>
        <begin position="56"/>
        <end position="74"/>
    </location>
</feature>
<proteinExistence type="predicted"/>
<accession>A0A316VDU1</accession>
<feature type="compositionally biased region" description="Basic residues" evidence="1">
    <location>
        <begin position="1"/>
        <end position="10"/>
    </location>
</feature>
<evidence type="ECO:0000313" key="2">
    <source>
        <dbReference type="EMBL" id="PWN35660.1"/>
    </source>
</evidence>
<feature type="region of interest" description="Disordered" evidence="1">
    <location>
        <begin position="1"/>
        <end position="109"/>
    </location>
</feature>
<name>A0A316VDU1_9BASI</name>
<evidence type="ECO:0000313" key="3">
    <source>
        <dbReference type="Proteomes" id="UP000245771"/>
    </source>
</evidence>
<gene>
    <name evidence="2" type="ORF">FA14DRAFT_160711</name>
</gene>
<protein>
    <submittedName>
        <fullName evidence="2">Uncharacterized protein</fullName>
    </submittedName>
</protein>
<dbReference type="InParanoid" id="A0A316VDU1"/>
<feature type="compositionally biased region" description="Low complexity" evidence="1">
    <location>
        <begin position="11"/>
        <end position="47"/>
    </location>
</feature>
<dbReference type="AlphaFoldDB" id="A0A316VDU1"/>
<feature type="compositionally biased region" description="Polar residues" evidence="1">
    <location>
        <begin position="85"/>
        <end position="109"/>
    </location>
</feature>
<dbReference type="EMBL" id="KZ819603">
    <property type="protein sequence ID" value="PWN35660.1"/>
    <property type="molecule type" value="Genomic_DNA"/>
</dbReference>
<dbReference type="RefSeq" id="XP_025355962.1">
    <property type="nucleotide sequence ID" value="XM_025498794.1"/>
</dbReference>
<reference evidence="2 3" key="1">
    <citation type="journal article" date="2018" name="Mol. Biol. Evol.">
        <title>Broad Genomic Sampling Reveals a Smut Pathogenic Ancestry of the Fungal Clade Ustilaginomycotina.</title>
        <authorList>
            <person name="Kijpornyongpan T."/>
            <person name="Mondo S.J."/>
            <person name="Barry K."/>
            <person name="Sandor L."/>
            <person name="Lee J."/>
            <person name="Lipzen A."/>
            <person name="Pangilinan J."/>
            <person name="LaButti K."/>
            <person name="Hainaut M."/>
            <person name="Henrissat B."/>
            <person name="Grigoriev I.V."/>
            <person name="Spatafora J.W."/>
            <person name="Aime M.C."/>
        </authorList>
    </citation>
    <scope>NUCLEOTIDE SEQUENCE [LARGE SCALE GENOMIC DNA]</scope>
    <source>
        <strain evidence="2 3">MCA 3882</strain>
    </source>
</reference>